<comment type="caution">
    <text evidence="1">Lacks conserved residue(s) required for the propagation of feature annotation.</text>
</comment>
<proteinExistence type="predicted"/>
<protein>
    <submittedName>
        <fullName evidence="3">CheY-like chemotaxis protein</fullName>
    </submittedName>
</protein>
<organism evidence="3 4">
    <name type="scientific">Labrys monachus</name>
    <dbReference type="NCBI Taxonomy" id="217067"/>
    <lineage>
        <taxon>Bacteria</taxon>
        <taxon>Pseudomonadati</taxon>
        <taxon>Pseudomonadota</taxon>
        <taxon>Alphaproteobacteria</taxon>
        <taxon>Hyphomicrobiales</taxon>
        <taxon>Xanthobacteraceae</taxon>
        <taxon>Labrys</taxon>
    </lineage>
</organism>
<dbReference type="InterPro" id="IPR001789">
    <property type="entry name" value="Sig_transdc_resp-reg_receiver"/>
</dbReference>
<dbReference type="Proteomes" id="UP001237448">
    <property type="component" value="Unassembled WGS sequence"/>
</dbReference>
<dbReference type="PROSITE" id="PS50110">
    <property type="entry name" value="RESPONSE_REGULATORY"/>
    <property type="match status" value="1"/>
</dbReference>
<reference evidence="3 4" key="1">
    <citation type="submission" date="2023-07" db="EMBL/GenBank/DDBJ databases">
        <title>Genomic Encyclopedia of Type Strains, Phase IV (KMG-IV): sequencing the most valuable type-strain genomes for metagenomic binning, comparative biology and taxonomic classification.</title>
        <authorList>
            <person name="Goeker M."/>
        </authorList>
    </citation>
    <scope>NUCLEOTIDE SEQUENCE [LARGE SCALE GENOMIC DNA]</scope>
    <source>
        <strain evidence="3 4">DSM 5896</strain>
    </source>
</reference>
<keyword evidence="4" id="KW-1185">Reference proteome</keyword>
<evidence type="ECO:0000313" key="4">
    <source>
        <dbReference type="Proteomes" id="UP001237448"/>
    </source>
</evidence>
<dbReference type="RefSeq" id="WP_307431901.1">
    <property type="nucleotide sequence ID" value="NZ_JAUSVK010000001.1"/>
</dbReference>
<dbReference type="EMBL" id="JAUSVK010000001">
    <property type="protein sequence ID" value="MDQ0394571.1"/>
    <property type="molecule type" value="Genomic_DNA"/>
</dbReference>
<dbReference type="SUPFAM" id="SSF52172">
    <property type="entry name" value="CheY-like"/>
    <property type="match status" value="1"/>
</dbReference>
<name>A0ABU0FIY1_9HYPH</name>
<dbReference type="InterPro" id="IPR011006">
    <property type="entry name" value="CheY-like_superfamily"/>
</dbReference>
<gene>
    <name evidence="3" type="ORF">J3R73_004363</name>
</gene>
<comment type="caution">
    <text evidence="3">The sequence shown here is derived from an EMBL/GenBank/DDBJ whole genome shotgun (WGS) entry which is preliminary data.</text>
</comment>
<evidence type="ECO:0000256" key="1">
    <source>
        <dbReference type="PROSITE-ProRule" id="PRU00169"/>
    </source>
</evidence>
<feature type="domain" description="Response regulatory" evidence="2">
    <location>
        <begin position="20"/>
        <end position="138"/>
    </location>
</feature>
<sequence length="152" mass="16193">MDGTSVVPVKAGGKIIQQADILLVQPNEDVAFNWREALLDFGMTKVRVAASRAETLEAVSVAAPSCIVMALPALEEAFALMEALSRGGGDQIRDVPVLLVAEQPSRAAELMATHAGFEAVLTGPVSPRQIYRRAASLIQRARLSARTQKVAN</sequence>
<evidence type="ECO:0000313" key="3">
    <source>
        <dbReference type="EMBL" id="MDQ0394571.1"/>
    </source>
</evidence>
<accession>A0ABU0FIY1</accession>
<dbReference type="Gene3D" id="3.40.50.2300">
    <property type="match status" value="1"/>
</dbReference>
<evidence type="ECO:0000259" key="2">
    <source>
        <dbReference type="PROSITE" id="PS50110"/>
    </source>
</evidence>